<dbReference type="SUPFAM" id="SSF52540">
    <property type="entry name" value="P-loop containing nucleoside triphosphate hydrolases"/>
    <property type="match status" value="1"/>
</dbReference>
<dbReference type="PROSITE" id="PS00211">
    <property type="entry name" value="ABC_TRANSPORTER_1"/>
    <property type="match status" value="1"/>
</dbReference>
<evidence type="ECO:0000256" key="8">
    <source>
        <dbReference type="ARBA" id="ARBA00038388"/>
    </source>
</evidence>
<accession>A0A229FW40</accession>
<dbReference type="Pfam" id="PF00005">
    <property type="entry name" value="ABC_tran"/>
    <property type="match status" value="1"/>
</dbReference>
<evidence type="ECO:0000256" key="7">
    <source>
        <dbReference type="ARBA" id="ARBA00023251"/>
    </source>
</evidence>
<dbReference type="EMBL" id="NJGG01000001">
    <property type="protein sequence ID" value="OXL16221.1"/>
    <property type="molecule type" value="Genomic_DNA"/>
</dbReference>
<dbReference type="AlphaFoldDB" id="A0A229FW40"/>
<dbReference type="RefSeq" id="WP_089515248.1">
    <property type="nucleotide sequence ID" value="NZ_NJGG01000001.1"/>
</dbReference>
<keyword evidence="3" id="KW-0997">Cell inner membrane</keyword>
<dbReference type="OrthoDB" id="9802264at2"/>
<evidence type="ECO:0000256" key="2">
    <source>
        <dbReference type="ARBA" id="ARBA00022475"/>
    </source>
</evidence>
<keyword evidence="6" id="KW-1133">Transmembrane helix</keyword>
<keyword evidence="6" id="KW-0472">Membrane</keyword>
<keyword evidence="11" id="KW-1185">Reference proteome</keyword>
<dbReference type="FunFam" id="3.40.50.300:FF:000032">
    <property type="entry name" value="Export ABC transporter ATP-binding protein"/>
    <property type="match status" value="1"/>
</dbReference>
<dbReference type="PANTHER" id="PTHR24220:SF86">
    <property type="entry name" value="ABC TRANSPORTER ABCH.1"/>
    <property type="match status" value="1"/>
</dbReference>
<organism evidence="10 11">
    <name type="scientific">Polynucleobacter cosmopolitanus</name>
    <dbReference type="NCBI Taxonomy" id="351345"/>
    <lineage>
        <taxon>Bacteria</taxon>
        <taxon>Pseudomonadati</taxon>
        <taxon>Pseudomonadota</taxon>
        <taxon>Betaproteobacteria</taxon>
        <taxon>Burkholderiales</taxon>
        <taxon>Burkholderiaceae</taxon>
        <taxon>Polynucleobacter</taxon>
    </lineage>
</organism>
<dbReference type="Proteomes" id="UP000215188">
    <property type="component" value="Unassembled WGS sequence"/>
</dbReference>
<reference evidence="10 11" key="1">
    <citation type="submission" date="2017-06" db="EMBL/GenBank/DDBJ databases">
        <title>Reclassification of a Polynucleobacter cosmopolitanus strain isolated from tropical Lake Victoria as Polynucleobacter victoriensis comb. nov.</title>
        <authorList>
            <person name="Hahn M.W."/>
        </authorList>
    </citation>
    <scope>NUCLEOTIDE SEQUENCE [LARGE SCALE GENOMIC DNA]</scope>
    <source>
        <strain evidence="10 11">MWH-MoIso2</strain>
    </source>
</reference>
<evidence type="ECO:0000256" key="5">
    <source>
        <dbReference type="ARBA" id="ARBA00022840"/>
    </source>
</evidence>
<feature type="domain" description="ABC transporter" evidence="9">
    <location>
        <begin position="4"/>
        <end position="241"/>
    </location>
</feature>
<dbReference type="Gene3D" id="3.40.50.300">
    <property type="entry name" value="P-loop containing nucleotide triphosphate hydrolases"/>
    <property type="match status" value="1"/>
</dbReference>
<dbReference type="GO" id="GO:0098796">
    <property type="term" value="C:membrane protein complex"/>
    <property type="evidence" value="ECO:0007669"/>
    <property type="project" value="UniProtKB-ARBA"/>
</dbReference>
<dbReference type="CDD" id="cd03255">
    <property type="entry name" value="ABC_MJ0796_LolCDE_FtsE"/>
    <property type="match status" value="1"/>
</dbReference>
<dbReference type="GO" id="GO:0046677">
    <property type="term" value="P:response to antibiotic"/>
    <property type="evidence" value="ECO:0007669"/>
    <property type="project" value="UniProtKB-KW"/>
</dbReference>
<dbReference type="InterPro" id="IPR015854">
    <property type="entry name" value="ABC_transpr_LolD-like"/>
</dbReference>
<dbReference type="PROSITE" id="PS50893">
    <property type="entry name" value="ABC_TRANSPORTER_2"/>
    <property type="match status" value="1"/>
</dbReference>
<gene>
    <name evidence="10" type="ORF">AOC33_03860</name>
</gene>
<dbReference type="GO" id="GO:0005524">
    <property type="term" value="F:ATP binding"/>
    <property type="evidence" value="ECO:0007669"/>
    <property type="project" value="UniProtKB-KW"/>
</dbReference>
<keyword evidence="4" id="KW-0547">Nucleotide-binding</keyword>
<evidence type="ECO:0000313" key="11">
    <source>
        <dbReference type="Proteomes" id="UP000215188"/>
    </source>
</evidence>
<name>A0A229FW40_9BURK</name>
<comment type="similarity">
    <text evidence="8">Belongs to the ABC transporter superfamily. Macrolide exporter (TC 3.A.1.122) family.</text>
</comment>
<dbReference type="PANTHER" id="PTHR24220">
    <property type="entry name" value="IMPORT ATP-BINDING PROTEIN"/>
    <property type="match status" value="1"/>
</dbReference>
<dbReference type="SMART" id="SM00382">
    <property type="entry name" value="AAA"/>
    <property type="match status" value="1"/>
</dbReference>
<evidence type="ECO:0000256" key="3">
    <source>
        <dbReference type="ARBA" id="ARBA00022519"/>
    </source>
</evidence>
<evidence type="ECO:0000256" key="6">
    <source>
        <dbReference type="ARBA" id="ARBA00022989"/>
    </source>
</evidence>
<dbReference type="InterPro" id="IPR017871">
    <property type="entry name" value="ABC_transporter-like_CS"/>
</dbReference>
<dbReference type="GO" id="GO:0005886">
    <property type="term" value="C:plasma membrane"/>
    <property type="evidence" value="ECO:0007669"/>
    <property type="project" value="TreeGrafter"/>
</dbReference>
<dbReference type="InterPro" id="IPR003593">
    <property type="entry name" value="AAA+_ATPase"/>
</dbReference>
<dbReference type="InterPro" id="IPR027417">
    <property type="entry name" value="P-loop_NTPase"/>
</dbReference>
<proteinExistence type="inferred from homology"/>
<keyword evidence="7" id="KW-0046">Antibiotic resistance</keyword>
<sequence length="242" mass="25996">MTLIKTHHLVKTYGVGEQIVHALDDVSLTIEQGEFVAIVGASGSGKSTFMNMIGCLDQPSSGSYDLGGEDVANMSSDELADLRNRRIGFIFQQFNLLARTSAIENVALPLLYARVGPLAELSKEQRYEHAKQRLEQVGLGERLLNTPAQLSGGQQQRVAIARALVNDPDLILADEPTGALDSKTSAEVMALLTQLNQQGMTVVVVTHESDVAAYASRTITFKDGKVIDDSPNKKVSSLGGLS</sequence>
<protein>
    <submittedName>
        <fullName evidence="10">Macrolide ABC transporter ATP-binding protein</fullName>
    </submittedName>
</protein>
<keyword evidence="5 10" id="KW-0067">ATP-binding</keyword>
<keyword evidence="2" id="KW-1003">Cell membrane</keyword>
<evidence type="ECO:0000313" key="10">
    <source>
        <dbReference type="EMBL" id="OXL16221.1"/>
    </source>
</evidence>
<evidence type="ECO:0000256" key="4">
    <source>
        <dbReference type="ARBA" id="ARBA00022741"/>
    </source>
</evidence>
<comment type="caution">
    <text evidence="10">The sequence shown here is derived from an EMBL/GenBank/DDBJ whole genome shotgun (WGS) entry which is preliminary data.</text>
</comment>
<keyword evidence="1" id="KW-0813">Transport</keyword>
<dbReference type="GO" id="GO:0016887">
    <property type="term" value="F:ATP hydrolysis activity"/>
    <property type="evidence" value="ECO:0007669"/>
    <property type="project" value="InterPro"/>
</dbReference>
<dbReference type="InterPro" id="IPR017911">
    <property type="entry name" value="MacB-like_ATP-bd"/>
</dbReference>
<evidence type="ECO:0000256" key="1">
    <source>
        <dbReference type="ARBA" id="ARBA00022448"/>
    </source>
</evidence>
<dbReference type="GO" id="GO:0022857">
    <property type="term" value="F:transmembrane transporter activity"/>
    <property type="evidence" value="ECO:0007669"/>
    <property type="project" value="TreeGrafter"/>
</dbReference>
<evidence type="ECO:0000259" key="9">
    <source>
        <dbReference type="PROSITE" id="PS50893"/>
    </source>
</evidence>
<dbReference type="InterPro" id="IPR003439">
    <property type="entry name" value="ABC_transporter-like_ATP-bd"/>
</dbReference>
<keyword evidence="6" id="KW-0812">Transmembrane</keyword>